<reference evidence="1" key="1">
    <citation type="submission" date="2019-11" db="EMBL/GenBank/DDBJ databases">
        <title>Nori genome reveals adaptations in red seaweeds to the harsh intertidal environment.</title>
        <authorList>
            <person name="Wang D."/>
            <person name="Mao Y."/>
        </authorList>
    </citation>
    <scope>NUCLEOTIDE SEQUENCE</scope>
    <source>
        <tissue evidence="1">Gametophyte</tissue>
    </source>
</reference>
<dbReference type="EMBL" id="CM020618">
    <property type="protein sequence ID" value="KAK1860999.1"/>
    <property type="molecule type" value="Genomic_DNA"/>
</dbReference>
<name>A0ACC3BSS5_PYRYE</name>
<gene>
    <name evidence="1" type="ORF">I4F81_003585</name>
</gene>
<proteinExistence type="predicted"/>
<protein>
    <submittedName>
        <fullName evidence="1">Uncharacterized protein</fullName>
    </submittedName>
</protein>
<organism evidence="1 2">
    <name type="scientific">Pyropia yezoensis</name>
    <name type="common">Susabi-nori</name>
    <name type="synonym">Porphyra yezoensis</name>
    <dbReference type="NCBI Taxonomy" id="2788"/>
    <lineage>
        <taxon>Eukaryota</taxon>
        <taxon>Rhodophyta</taxon>
        <taxon>Bangiophyceae</taxon>
        <taxon>Bangiales</taxon>
        <taxon>Bangiaceae</taxon>
        <taxon>Pyropia</taxon>
    </lineage>
</organism>
<keyword evidence="2" id="KW-1185">Reference proteome</keyword>
<accession>A0ACC3BSS5</accession>
<sequence length="436" mass="45101">MAATSLATATLQRGFAATALVTAEIEVNAFFNGGPAPGNLVALRSSAETSAAATAAAEADVTTAANAILPQAGLDQLTQIATDTAARVSRVRTANTAILAGAAVVVQLADRIIGVVASVINPSAQLLQVNDSALAAINSMDRLRAEAADLLSGAERAQSTTEANLAEAQAQVDAFLLGRRAVPTLVRASIRQFDVLGQLASNFFPFVQSSEAQLQVLVLIEPEQEAIREEIDNTHTEALAFDLEGLGDLGATEALQSLSLAQQIIVAVESVRAPSAELRQAVVDAMAVTDPATELLTLSEATFDVFDAVATTGANRNLAQTQADAFLFGGDAPTLLRTAVGPQPAAWPSLGRLASSRQVFSTFAELLASSTAAFESVQSLDRALRKSLADFGGTSQTLFALNERVQELVGTGRSTSFPVEVDASGGAASPSARFSY</sequence>
<comment type="caution">
    <text evidence="1">The sequence shown here is derived from an EMBL/GenBank/DDBJ whole genome shotgun (WGS) entry which is preliminary data.</text>
</comment>
<evidence type="ECO:0000313" key="1">
    <source>
        <dbReference type="EMBL" id="KAK1860999.1"/>
    </source>
</evidence>
<evidence type="ECO:0000313" key="2">
    <source>
        <dbReference type="Proteomes" id="UP000798662"/>
    </source>
</evidence>
<dbReference type="Proteomes" id="UP000798662">
    <property type="component" value="Chromosome 1"/>
</dbReference>